<feature type="region of interest" description="Disordered" evidence="8">
    <location>
        <begin position="1497"/>
        <end position="1535"/>
    </location>
</feature>
<proteinExistence type="predicted"/>
<evidence type="ECO:0000313" key="10">
    <source>
        <dbReference type="EMBL" id="KAJ8478401.1"/>
    </source>
</evidence>
<feature type="region of interest" description="Disordered" evidence="8">
    <location>
        <begin position="498"/>
        <end position="520"/>
    </location>
</feature>
<reference evidence="10 11" key="1">
    <citation type="submission" date="2022-12" db="EMBL/GenBank/DDBJ databases">
        <title>Chromosome-scale assembly of the Ensete ventricosum genome.</title>
        <authorList>
            <person name="Dussert Y."/>
            <person name="Stocks J."/>
            <person name="Wendawek A."/>
            <person name="Woldeyes F."/>
            <person name="Nichols R.A."/>
            <person name="Borrell J.S."/>
        </authorList>
    </citation>
    <scope>NUCLEOTIDE SEQUENCE [LARGE SCALE GENOMIC DNA]</scope>
    <source>
        <strain evidence="11">cv. Maze</strain>
        <tissue evidence="10">Seeds</tissue>
    </source>
</reference>
<evidence type="ECO:0000313" key="11">
    <source>
        <dbReference type="Proteomes" id="UP001222027"/>
    </source>
</evidence>
<feature type="compositionally biased region" description="Basic and acidic residues" evidence="8">
    <location>
        <begin position="554"/>
        <end position="568"/>
    </location>
</feature>
<feature type="compositionally biased region" description="Low complexity" evidence="8">
    <location>
        <begin position="1169"/>
        <end position="1183"/>
    </location>
</feature>
<name>A0AAV8PBM3_ENSVE</name>
<evidence type="ECO:0000256" key="7">
    <source>
        <dbReference type="PROSITE-ProRule" id="PRU00339"/>
    </source>
</evidence>
<feature type="compositionally biased region" description="Polar residues" evidence="8">
    <location>
        <begin position="1082"/>
        <end position="1095"/>
    </location>
</feature>
<dbReference type="GO" id="GO:0003729">
    <property type="term" value="F:mRNA binding"/>
    <property type="evidence" value="ECO:0007669"/>
    <property type="project" value="UniProtKB-ARBA"/>
</dbReference>
<feature type="compositionally biased region" description="Polar residues" evidence="8">
    <location>
        <begin position="1300"/>
        <end position="1310"/>
    </location>
</feature>
<evidence type="ECO:0000256" key="5">
    <source>
        <dbReference type="ARBA" id="ARBA00022803"/>
    </source>
</evidence>
<feature type="compositionally biased region" description="Polar residues" evidence="8">
    <location>
        <begin position="1519"/>
        <end position="1535"/>
    </location>
</feature>
<dbReference type="Pfam" id="PF12807">
    <property type="entry name" value="eIF3_p135"/>
    <property type="match status" value="1"/>
</dbReference>
<keyword evidence="6" id="KW-0539">Nucleus</keyword>
<dbReference type="InterPro" id="IPR033646">
    <property type="entry name" value="CLU-central"/>
</dbReference>
<feature type="region of interest" description="Disordered" evidence="8">
    <location>
        <begin position="542"/>
        <end position="568"/>
    </location>
</feature>
<feature type="compositionally biased region" description="Polar residues" evidence="8">
    <location>
        <begin position="1215"/>
        <end position="1228"/>
    </location>
</feature>
<dbReference type="Pfam" id="PF13424">
    <property type="entry name" value="TPR_12"/>
    <property type="match status" value="2"/>
</dbReference>
<protein>
    <recommendedName>
        <fullName evidence="9">Clu domain-containing protein</fullName>
    </recommendedName>
</protein>
<feature type="region of interest" description="Disordered" evidence="8">
    <location>
        <begin position="1455"/>
        <end position="1477"/>
    </location>
</feature>
<feature type="compositionally biased region" description="Polar residues" evidence="8">
    <location>
        <begin position="436"/>
        <end position="455"/>
    </location>
</feature>
<feature type="region of interest" description="Disordered" evidence="8">
    <location>
        <begin position="1"/>
        <end position="21"/>
    </location>
</feature>
<dbReference type="PROSITE" id="PS50005">
    <property type="entry name" value="TPR"/>
    <property type="match status" value="1"/>
</dbReference>
<feature type="repeat" description="TPR" evidence="7">
    <location>
        <begin position="841"/>
        <end position="874"/>
    </location>
</feature>
<keyword evidence="5 7" id="KW-0802">TPR repeat</keyword>
<dbReference type="SMART" id="SM00028">
    <property type="entry name" value="TPR"/>
    <property type="match status" value="3"/>
</dbReference>
<dbReference type="InterPro" id="IPR011990">
    <property type="entry name" value="TPR-like_helical_dom_sf"/>
</dbReference>
<feature type="compositionally biased region" description="Basic and acidic residues" evidence="8">
    <location>
        <begin position="1274"/>
        <end position="1284"/>
    </location>
</feature>
<dbReference type="InterPro" id="IPR019734">
    <property type="entry name" value="TPR_rpt"/>
</dbReference>
<comment type="caution">
    <text evidence="10">The sequence shown here is derived from an EMBL/GenBank/DDBJ whole genome shotgun (WGS) entry which is preliminary data.</text>
</comment>
<comment type="subcellular location">
    <subcellularLocation>
        <location evidence="2">Cytoplasm</location>
        <location evidence="2">Cytosol</location>
    </subcellularLocation>
    <subcellularLocation>
        <location evidence="1">Nucleus</location>
    </subcellularLocation>
</comment>
<evidence type="ECO:0000256" key="2">
    <source>
        <dbReference type="ARBA" id="ARBA00004514"/>
    </source>
</evidence>
<feature type="compositionally biased region" description="Basic and acidic residues" evidence="8">
    <location>
        <begin position="1505"/>
        <end position="1516"/>
    </location>
</feature>
<feature type="compositionally biased region" description="Basic and acidic residues" evidence="8">
    <location>
        <begin position="506"/>
        <end position="515"/>
    </location>
</feature>
<evidence type="ECO:0000256" key="3">
    <source>
        <dbReference type="ARBA" id="ARBA00022490"/>
    </source>
</evidence>
<feature type="domain" description="Clu" evidence="9">
    <location>
        <begin position="148"/>
        <end position="507"/>
    </location>
</feature>
<dbReference type="Proteomes" id="UP001222027">
    <property type="component" value="Unassembled WGS sequence"/>
</dbReference>
<feature type="region of interest" description="Disordered" evidence="8">
    <location>
        <begin position="130"/>
        <end position="151"/>
    </location>
</feature>
<dbReference type="Gene3D" id="1.25.40.10">
    <property type="entry name" value="Tetratricopeptide repeat domain"/>
    <property type="match status" value="1"/>
</dbReference>
<gene>
    <name evidence="10" type="ORF">OPV22_022128</name>
</gene>
<dbReference type="GO" id="GO:0019750">
    <property type="term" value="P:chloroplast localization"/>
    <property type="evidence" value="ECO:0007669"/>
    <property type="project" value="UniProtKB-ARBA"/>
</dbReference>
<evidence type="ECO:0000259" key="9">
    <source>
        <dbReference type="PROSITE" id="PS51823"/>
    </source>
</evidence>
<dbReference type="InterPro" id="IPR025697">
    <property type="entry name" value="CLU_dom"/>
</dbReference>
<keyword evidence="3" id="KW-0963">Cytoplasm</keyword>
<evidence type="ECO:0000256" key="8">
    <source>
        <dbReference type="SAM" id="MobiDB-lite"/>
    </source>
</evidence>
<dbReference type="GO" id="GO:0005634">
    <property type="term" value="C:nucleus"/>
    <property type="evidence" value="ECO:0007669"/>
    <property type="project" value="UniProtKB-SubCell"/>
</dbReference>
<dbReference type="CDD" id="cd15466">
    <property type="entry name" value="CLU-central"/>
    <property type="match status" value="1"/>
</dbReference>
<feature type="compositionally biased region" description="Basic and acidic residues" evidence="8">
    <location>
        <begin position="1096"/>
        <end position="1121"/>
    </location>
</feature>
<feature type="region of interest" description="Disordered" evidence="8">
    <location>
        <begin position="1054"/>
        <end position="1245"/>
    </location>
</feature>
<feature type="region of interest" description="Disordered" evidence="8">
    <location>
        <begin position="1271"/>
        <end position="1328"/>
    </location>
</feature>
<feature type="compositionally biased region" description="Basic residues" evidence="8">
    <location>
        <begin position="1"/>
        <end position="17"/>
    </location>
</feature>
<dbReference type="InterPro" id="IPR027523">
    <property type="entry name" value="CLU_prot"/>
</dbReference>
<dbReference type="EMBL" id="JAQQAF010000006">
    <property type="protein sequence ID" value="KAJ8478401.1"/>
    <property type="molecule type" value="Genomic_DNA"/>
</dbReference>
<keyword evidence="4" id="KW-0677">Repeat</keyword>
<dbReference type="FunFam" id="1.25.40.10:FF:000024">
    <property type="entry name" value="Tetratricopeptide repeat (TPR)-like superfamily protein"/>
    <property type="match status" value="1"/>
</dbReference>
<sequence>MAPKAGRGRGNRARGDKKKKEEKIVPTAIDVTVITPYESQVTLKGISTDRILDVRRLLSSNTGTCHLTNYSLMHVARGQRLADGVEIVSLKPCVLRMVEEEEYVREEQVVAHVRRLLDIMACTTAFGKHKKQQQQHAESRIRATSGSTSEAPIPAMSDKFDMAAIHPPPKLADFYDFFSFSNLPPPILFIRRREGGRSAGEGQEGDFFELEVKVCNGKLINVVASVKGFYMTGKRSIFSHSLVDLLRQISTAFANAYDSLMKAFVDHNKFGNLPYGLRANTWLVPPIFVDSSAKCSSLPVEDEKWGGNGGGHGLDGSSLHEEQTGDLSIVVKRDCSHATTKFEDKIDGSQLLDLCTEEVARRNLLKGLTADESVAIKDTRPLGVVIVKYCGYTATVNVSGHVKDSSSGKENINVDDQPEGGSNALNINSMRVFLPRSSTTEPSGGRQSSSDTNDMSSARSLVRRVLSDSLRKFQKLPDHMERSIRWELGASWLQHLQQKDNSATVEPKDNSKDGPTEPIIKGLGKQFEQLKIIKKKTENAGTISENEDLSSNDKVARKTADSEELKQSDLEEAEEIRKFLPEEAFHHLKDSETGLHKKSIEELTKMAHKFYDDIALPKLVADFASLELSPVDGGTLTDFMHIRGLKMCSLGRVVELADKLPHIQSICIHEMVTRSFKYIIRAVVAAVENFSNMSAAVAATLNVLVGTSKMEYDDNDMSSEYSLKMKWVETFLFKRFGWRMKDEFNHLRKFVILRGLCQKVGFELVARNYDMDSPNPFEKSDIISMVPVCKHVVLSSADGRNLLESSKAALDKGKLDDAVSFGTKALAKMIAICGPYHRLTANAYSLLAVVLYHTGDFNQATIYQQKALDINERELGLDHPDTMKSYGDLSVFYYRLQHIELALKYVNRALYLLQFSCGLSHPNSAATYINVAMMEEGMGNVHVALRYLHEALKCNKRLLGPDHIQTAASYHAIAIALSMMEAYTLSVQHEQTTLQILQAKLGSGDLRTQDAAAWLEYFESKALEQQEAARRGIPKPDASIASKGHLSVSDLLDYINPDQDSKERDGRRKQRHPSNKSRSIHEQSITNIEAQNDEQLTIKEERDQVKEFKDNLPEKSKEHDSMVLSKFTQEDMVSPDESSDEGWQEANSKGRSGQVRRNLGPKRPGVHKLTLSNSQTASSTNASFKRKSLSPAAKVTLRTSPTDPSYAGKTRKDGSLTSGEDANRSQIKTVDADTLSEQGTKASGSGRLASKFLSYKEVAISPPGTILRSTLEQAEEKETEDSKENPSLLEISEEEVKLTVATSYSETSSNDSEKEAHSSGIDTSNIIEKGDTATLQDLAPSKMATTNGSKLSASAPPFNPGSLLSMSHPYNSVAIRGSYDMRVSNQTTRQPLRILPQSVDSRVPCGPRSTLYYKSGHSFCKKHFYLNSQKALTSSGNPGTSIMNPHAAEFVPGKALEQQDHSDGSPEAQIPGTDQKEQLQTVMTATDKNTVVLSEVSSEIEEVSDEGKSKISKGKDSIQTSQRTELETNPTQLHC</sequence>
<dbReference type="GO" id="GO:0005829">
    <property type="term" value="C:cytosol"/>
    <property type="evidence" value="ECO:0007669"/>
    <property type="project" value="UniProtKB-SubCell"/>
</dbReference>
<feature type="compositionally biased region" description="Acidic residues" evidence="8">
    <location>
        <begin position="1133"/>
        <end position="1143"/>
    </location>
</feature>
<dbReference type="PANTHER" id="PTHR12601">
    <property type="entry name" value="EUKARYOTIC TRANSLATION INITIATION FACTOR 3 SUBUNIT EIF-3"/>
    <property type="match status" value="1"/>
</dbReference>
<accession>A0AAV8PBM3</accession>
<organism evidence="10 11">
    <name type="scientific">Ensete ventricosum</name>
    <name type="common">Abyssinian banana</name>
    <name type="synonym">Musa ensete</name>
    <dbReference type="NCBI Taxonomy" id="4639"/>
    <lineage>
        <taxon>Eukaryota</taxon>
        <taxon>Viridiplantae</taxon>
        <taxon>Streptophyta</taxon>
        <taxon>Embryophyta</taxon>
        <taxon>Tracheophyta</taxon>
        <taxon>Spermatophyta</taxon>
        <taxon>Magnoliopsida</taxon>
        <taxon>Liliopsida</taxon>
        <taxon>Zingiberales</taxon>
        <taxon>Musaceae</taxon>
        <taxon>Ensete</taxon>
    </lineage>
</organism>
<keyword evidence="11" id="KW-1185">Reference proteome</keyword>
<dbReference type="PROSITE" id="PS51823">
    <property type="entry name" value="CLU"/>
    <property type="match status" value="1"/>
</dbReference>
<feature type="region of interest" description="Disordered" evidence="8">
    <location>
        <begin position="402"/>
        <end position="459"/>
    </location>
</feature>
<dbReference type="SUPFAM" id="SSF48452">
    <property type="entry name" value="TPR-like"/>
    <property type="match status" value="1"/>
</dbReference>
<dbReference type="PANTHER" id="PTHR12601:SF45">
    <property type="entry name" value="PROTEIN REDUCED CHLOROPLAST COVERAGE 3"/>
    <property type="match status" value="1"/>
</dbReference>
<evidence type="ECO:0000256" key="4">
    <source>
        <dbReference type="ARBA" id="ARBA00022737"/>
    </source>
</evidence>
<evidence type="ECO:0000256" key="6">
    <source>
        <dbReference type="ARBA" id="ARBA00023242"/>
    </source>
</evidence>
<evidence type="ECO:0000256" key="1">
    <source>
        <dbReference type="ARBA" id="ARBA00004123"/>
    </source>
</evidence>